<accession>A0ABD3GZ09</accession>
<protein>
    <submittedName>
        <fullName evidence="1">Uncharacterized protein</fullName>
    </submittedName>
</protein>
<dbReference type="AlphaFoldDB" id="A0ABD3GZ09"/>
<keyword evidence="2" id="KW-1185">Reference proteome</keyword>
<dbReference type="EMBL" id="JBJQOH010000006">
    <property type="protein sequence ID" value="KAL3683564.1"/>
    <property type="molecule type" value="Genomic_DNA"/>
</dbReference>
<sequence length="182" mass="20273">MASSAATETLGLRQRTNNIMDSSFLSKFNSPVHRALMSTTAPVPYSFKEFKDLDIVEFSTLRQFGMLQYISMLQRHSVTADIFFWGVCNTDVTDERLLVTGIDGWSNVIGWDEIMITFGGNIQTRMNSAGIKSCIGNSRLTSPRSFCLKQLRRTSTKNCLTVESLLDAHGLLLPSCFARASV</sequence>
<proteinExistence type="predicted"/>
<comment type="caution">
    <text evidence="1">The sequence shown here is derived from an EMBL/GenBank/DDBJ whole genome shotgun (WGS) entry which is preliminary data.</text>
</comment>
<gene>
    <name evidence="1" type="ORF">R1sor_001586</name>
</gene>
<dbReference type="Proteomes" id="UP001633002">
    <property type="component" value="Unassembled WGS sequence"/>
</dbReference>
<evidence type="ECO:0000313" key="2">
    <source>
        <dbReference type="Proteomes" id="UP001633002"/>
    </source>
</evidence>
<organism evidence="1 2">
    <name type="scientific">Riccia sorocarpa</name>
    <dbReference type="NCBI Taxonomy" id="122646"/>
    <lineage>
        <taxon>Eukaryota</taxon>
        <taxon>Viridiplantae</taxon>
        <taxon>Streptophyta</taxon>
        <taxon>Embryophyta</taxon>
        <taxon>Marchantiophyta</taxon>
        <taxon>Marchantiopsida</taxon>
        <taxon>Marchantiidae</taxon>
        <taxon>Marchantiales</taxon>
        <taxon>Ricciaceae</taxon>
        <taxon>Riccia</taxon>
    </lineage>
</organism>
<name>A0ABD3GZ09_9MARC</name>
<reference evidence="1 2" key="1">
    <citation type="submission" date="2024-09" db="EMBL/GenBank/DDBJ databases">
        <title>Chromosome-scale assembly of Riccia sorocarpa.</title>
        <authorList>
            <person name="Paukszto L."/>
        </authorList>
    </citation>
    <scope>NUCLEOTIDE SEQUENCE [LARGE SCALE GENOMIC DNA]</scope>
    <source>
        <strain evidence="1">LP-2024</strain>
        <tissue evidence="1">Aerial parts of the thallus</tissue>
    </source>
</reference>
<evidence type="ECO:0000313" key="1">
    <source>
        <dbReference type="EMBL" id="KAL3683564.1"/>
    </source>
</evidence>